<evidence type="ECO:0000256" key="11">
    <source>
        <dbReference type="ARBA" id="ARBA00022989"/>
    </source>
</evidence>
<evidence type="ECO:0000256" key="9">
    <source>
        <dbReference type="ARBA" id="ARBA00022960"/>
    </source>
</evidence>
<dbReference type="Pfam" id="PF03717">
    <property type="entry name" value="PBP_dimer"/>
    <property type="match status" value="1"/>
</dbReference>
<keyword evidence="18" id="KW-0808">Transferase</keyword>
<evidence type="ECO:0000256" key="8">
    <source>
        <dbReference type="ARBA" id="ARBA00022801"/>
    </source>
</evidence>
<dbReference type="EC" id="3.4.16.4" evidence="14"/>
<dbReference type="Pfam" id="PF00905">
    <property type="entry name" value="Transpeptidase"/>
    <property type="match status" value="1"/>
</dbReference>
<evidence type="ECO:0000256" key="12">
    <source>
        <dbReference type="ARBA" id="ARBA00023136"/>
    </source>
</evidence>
<dbReference type="InterPro" id="IPR050515">
    <property type="entry name" value="Beta-lactam/transpept"/>
</dbReference>
<keyword evidence="8 14" id="KW-0378">Hydrolase</keyword>
<dbReference type="InterPro" id="IPR017790">
    <property type="entry name" value="Penicillin-binding_protein_2"/>
</dbReference>
<comment type="catalytic activity">
    <reaction evidence="14">
        <text>Preferential cleavage: (Ac)2-L-Lys-D-Ala-|-D-Ala. Also transpeptidation of peptidyl-alanyl moieties that are N-acyl substituents of D-alanine.</text>
        <dbReference type="EC" id="3.4.16.4"/>
    </reaction>
</comment>
<feature type="transmembrane region" description="Helical" evidence="14">
    <location>
        <begin position="21"/>
        <end position="42"/>
    </location>
</feature>
<evidence type="ECO:0000256" key="3">
    <source>
        <dbReference type="ARBA" id="ARBA00022475"/>
    </source>
</evidence>
<dbReference type="EMBL" id="JARJJS010000002">
    <property type="protein sequence ID" value="MDF4024687.1"/>
    <property type="molecule type" value="Genomic_DNA"/>
</dbReference>
<keyword evidence="5 14" id="KW-0121">Carboxypeptidase</keyword>
<evidence type="ECO:0000256" key="15">
    <source>
        <dbReference type="SAM" id="MobiDB-lite"/>
    </source>
</evidence>
<evidence type="ECO:0000313" key="19">
    <source>
        <dbReference type="Proteomes" id="UP001528850"/>
    </source>
</evidence>
<dbReference type="NCBIfam" id="TIGR03423">
    <property type="entry name" value="pbp2_mrdA"/>
    <property type="match status" value="1"/>
</dbReference>
<organism evidence="18 19">
    <name type="scientific">Luteibacter sahnii</name>
    <dbReference type="NCBI Taxonomy" id="3021977"/>
    <lineage>
        <taxon>Bacteria</taxon>
        <taxon>Pseudomonadati</taxon>
        <taxon>Pseudomonadota</taxon>
        <taxon>Gammaproteobacteria</taxon>
        <taxon>Lysobacterales</taxon>
        <taxon>Rhodanobacteraceae</taxon>
        <taxon>Luteibacter</taxon>
    </lineage>
</organism>
<comment type="caution">
    <text evidence="18">The sequence shown here is derived from an EMBL/GenBank/DDBJ whole genome shotgun (WGS) entry which is preliminary data.</text>
</comment>
<dbReference type="SUPFAM" id="SSF56519">
    <property type="entry name" value="Penicillin binding protein dimerisation domain"/>
    <property type="match status" value="1"/>
</dbReference>
<comment type="subcellular location">
    <subcellularLocation>
        <location evidence="14">Cell inner membrane</location>
        <topology evidence="14">Single-pass membrane protein</topology>
    </subcellularLocation>
    <subcellularLocation>
        <location evidence="2">Cell membrane</location>
    </subcellularLocation>
    <subcellularLocation>
        <location evidence="1">Membrane</location>
        <topology evidence="1">Single-pass membrane protein</topology>
    </subcellularLocation>
</comment>
<dbReference type="GO" id="GO:0009002">
    <property type="term" value="F:serine-type D-Ala-D-Ala carboxypeptidase activity"/>
    <property type="evidence" value="ECO:0007669"/>
    <property type="project" value="UniProtKB-EC"/>
</dbReference>
<evidence type="ECO:0000256" key="2">
    <source>
        <dbReference type="ARBA" id="ARBA00004236"/>
    </source>
</evidence>
<feature type="domain" description="Penicillin-binding protein dimerisation" evidence="17">
    <location>
        <begin position="65"/>
        <end position="236"/>
    </location>
</feature>
<reference evidence="18 19" key="1">
    <citation type="journal article" date="2024" name="Curr. Microbiol.">
        <title>Luteibacter sahnii sp. nov., A Novel Yellow-Colored Xanthomonadin Pigment Producing Probiotic Bacterium from Healthy Rice Seed Microbiome.</title>
        <authorList>
            <person name="Jaiswal G."/>
            <person name="Rana R."/>
            <person name="Nayak P.K."/>
            <person name="Chouhan R."/>
            <person name="Gandhi S.G."/>
            <person name="Patel H.K."/>
            <person name="Patil P.B."/>
        </authorList>
    </citation>
    <scope>NUCLEOTIDE SEQUENCE [LARGE SCALE GENOMIC DNA]</scope>
    <source>
        <strain evidence="18 19">PPL201</strain>
    </source>
</reference>
<dbReference type="InterPro" id="IPR001460">
    <property type="entry name" value="PCN-bd_Tpept"/>
</dbReference>
<evidence type="ECO:0000256" key="6">
    <source>
        <dbReference type="ARBA" id="ARBA00022670"/>
    </source>
</evidence>
<keyword evidence="4 14" id="KW-0997">Cell inner membrane</keyword>
<keyword evidence="6 14" id="KW-0645">Protease</keyword>
<dbReference type="Proteomes" id="UP001528850">
    <property type="component" value="Unassembled WGS sequence"/>
</dbReference>
<keyword evidence="13 14" id="KW-0961">Cell wall biogenesis/degradation</keyword>
<evidence type="ECO:0000256" key="1">
    <source>
        <dbReference type="ARBA" id="ARBA00004167"/>
    </source>
</evidence>
<feature type="active site" description="Acyl-ester intermediate" evidence="14">
    <location>
        <position position="330"/>
    </location>
</feature>
<dbReference type="Gene3D" id="3.90.1310.10">
    <property type="entry name" value="Penicillin-binding protein 2a (Domain 2)"/>
    <property type="match status" value="1"/>
</dbReference>
<gene>
    <name evidence="14 18" type="primary">mrdA</name>
    <name evidence="18" type="ORF">P3W24_06910</name>
</gene>
<accession>A0ABT6BBQ1</accession>
<comment type="similarity">
    <text evidence="14">Belongs to the transpeptidase family. MrdA subfamily.</text>
</comment>
<dbReference type="PANTHER" id="PTHR30627">
    <property type="entry name" value="PEPTIDOGLYCAN D,D-TRANSPEPTIDASE"/>
    <property type="match status" value="1"/>
</dbReference>
<dbReference type="HAMAP" id="MF_02081">
    <property type="entry name" value="MrdA_transpept"/>
    <property type="match status" value="1"/>
</dbReference>
<evidence type="ECO:0000256" key="5">
    <source>
        <dbReference type="ARBA" id="ARBA00022645"/>
    </source>
</evidence>
<evidence type="ECO:0000256" key="10">
    <source>
        <dbReference type="ARBA" id="ARBA00022984"/>
    </source>
</evidence>
<feature type="region of interest" description="Disordered" evidence="15">
    <location>
        <begin position="618"/>
        <end position="672"/>
    </location>
</feature>
<evidence type="ECO:0000259" key="17">
    <source>
        <dbReference type="Pfam" id="PF03717"/>
    </source>
</evidence>
<sequence>MSLRRASIKELRGEVALFRRRALAGFALILLGLAGVVTRYVYLQVMHHEEFAARSEQNRVKPRAIPPARGLIYDRNGVLLADNVPAFRLEVTPEQAGNLDTMLAELGTVVPLSDEDIATFKKQVKQSRRFEGVPLKLKLTEDEIGRFAVNRWRFPGVDVVPYLTRRYTMGALFAHVIGYVSRIDADDLDRMDDDEEASYKGTTHIGRIGIERSYEKLLHGEPGYELVEVNADGRTQAVLDTTPPTPGKNLYLTIDVRLQKAAKDAMNGRAGAAIAIDPRNGQVLAFVSEPDYDPNLFVNGISHADYTELTTAADKPLYNRALRGVYPPGSTVKPFLALGGLTMGLRRPGDTVLSTGEFCIPGQSRCYRDDKRGGDGTVNMMQAIEHSTNTYFYKLALDMGIDRLSDWMGRLGFGKKTGIDLVGEVEGILPSREWKATRSKSGWFPGETIIAGIGQGYWAVTPIQLAHALATFAGRGVPYTPHLLLDTQDGVDAPRVAQSFPPTGPSVIRKPADWDAVNQGMIAVINSGKGTGKKLGIGFPYVIAGKSGTAERFSRKTDAYDTNKNKAYLASRHRALFIAYTPAEDPKIAVAVVLEAGAWGAEDSGPIARKILDQWVVDEGGPRPVDPDPNTPVTTSDAAPEPPVPASASSVQGAQPAPSDSAAMPYDNGDDQ</sequence>
<comment type="caution">
    <text evidence="14">Lacks conserved residue(s) required for the propagation of feature annotation.</text>
</comment>
<protein>
    <recommendedName>
        <fullName evidence="14">Peptidoglycan D,D-transpeptidase MrdA</fullName>
        <ecNumber evidence="14">3.4.16.4</ecNumber>
    </recommendedName>
    <alternativeName>
        <fullName evidence="14">Penicillin-binding protein 2</fullName>
        <shortName evidence="14">PBP-2</shortName>
    </alternativeName>
</protein>
<keyword evidence="7 14" id="KW-0812">Transmembrane</keyword>
<dbReference type="Gene3D" id="3.40.710.10">
    <property type="entry name" value="DD-peptidase/beta-lactamase superfamily"/>
    <property type="match status" value="1"/>
</dbReference>
<dbReference type="SUPFAM" id="SSF56601">
    <property type="entry name" value="beta-lactamase/transpeptidase-like"/>
    <property type="match status" value="1"/>
</dbReference>
<dbReference type="InterPro" id="IPR012338">
    <property type="entry name" value="Beta-lactam/transpept-like"/>
</dbReference>
<evidence type="ECO:0000256" key="14">
    <source>
        <dbReference type="HAMAP-Rule" id="MF_02081"/>
    </source>
</evidence>
<keyword evidence="9 14" id="KW-0133">Cell shape</keyword>
<dbReference type="InterPro" id="IPR036138">
    <property type="entry name" value="PBP_dimer_sf"/>
</dbReference>
<keyword evidence="3 14" id="KW-1003">Cell membrane</keyword>
<keyword evidence="11 14" id="KW-1133">Transmembrane helix</keyword>
<keyword evidence="10 14" id="KW-0573">Peptidoglycan synthesis</keyword>
<feature type="compositionally biased region" description="Low complexity" evidence="15">
    <location>
        <begin position="646"/>
        <end position="659"/>
    </location>
</feature>
<proteinExistence type="inferred from homology"/>
<evidence type="ECO:0000313" key="18">
    <source>
        <dbReference type="EMBL" id="MDF4024687.1"/>
    </source>
</evidence>
<keyword evidence="18" id="KW-0012">Acyltransferase</keyword>
<dbReference type="GO" id="GO:0016746">
    <property type="term" value="F:acyltransferase activity"/>
    <property type="evidence" value="ECO:0007669"/>
    <property type="project" value="UniProtKB-KW"/>
</dbReference>
<dbReference type="Gene3D" id="3.30.1390.30">
    <property type="entry name" value="Penicillin-binding protein 2a, domain 3"/>
    <property type="match status" value="1"/>
</dbReference>
<name>A0ABT6BBQ1_9GAMM</name>
<evidence type="ECO:0000256" key="4">
    <source>
        <dbReference type="ARBA" id="ARBA00022519"/>
    </source>
</evidence>
<comment type="pathway">
    <text evidence="14">Cell wall biogenesis; peptidoglycan biosynthesis.</text>
</comment>
<dbReference type="PANTHER" id="PTHR30627:SF2">
    <property type="entry name" value="PEPTIDOGLYCAN D,D-TRANSPEPTIDASE MRDA"/>
    <property type="match status" value="1"/>
</dbReference>
<evidence type="ECO:0000256" key="7">
    <source>
        <dbReference type="ARBA" id="ARBA00022692"/>
    </source>
</evidence>
<evidence type="ECO:0000259" key="16">
    <source>
        <dbReference type="Pfam" id="PF00905"/>
    </source>
</evidence>
<dbReference type="InterPro" id="IPR005311">
    <property type="entry name" value="PBP_dimer"/>
</dbReference>
<evidence type="ECO:0000256" key="13">
    <source>
        <dbReference type="ARBA" id="ARBA00023316"/>
    </source>
</evidence>
<keyword evidence="12 14" id="KW-0472">Membrane</keyword>
<comment type="function">
    <text evidence="14">Catalyzes cross-linking of the peptidoglycan cell wall.</text>
</comment>
<keyword evidence="19" id="KW-1185">Reference proteome</keyword>
<feature type="domain" description="Penicillin-binding protein transpeptidase" evidence="16">
    <location>
        <begin position="271"/>
        <end position="613"/>
    </location>
</feature>